<keyword evidence="1" id="KW-1133">Transmembrane helix</keyword>
<dbReference type="Pfam" id="PF07811">
    <property type="entry name" value="TadE"/>
    <property type="match status" value="1"/>
</dbReference>
<feature type="transmembrane region" description="Helical" evidence="1">
    <location>
        <begin position="26"/>
        <end position="47"/>
    </location>
</feature>
<organism evidence="3 4">
    <name type="scientific">Defluviimonas salinarum</name>
    <dbReference type="NCBI Taxonomy" id="2992147"/>
    <lineage>
        <taxon>Bacteria</taxon>
        <taxon>Pseudomonadati</taxon>
        <taxon>Pseudomonadota</taxon>
        <taxon>Alphaproteobacteria</taxon>
        <taxon>Rhodobacterales</taxon>
        <taxon>Paracoccaceae</taxon>
        <taxon>Albidovulum</taxon>
    </lineage>
</organism>
<name>A0ABT3J8Z2_9RHOB</name>
<keyword evidence="1" id="KW-0812">Transmembrane</keyword>
<dbReference type="EMBL" id="JAPDOG010000033">
    <property type="protein sequence ID" value="MCW3784161.1"/>
    <property type="molecule type" value="Genomic_DNA"/>
</dbReference>
<comment type="caution">
    <text evidence="3">The sequence shown here is derived from an EMBL/GenBank/DDBJ whole genome shotgun (WGS) entry which is preliminary data.</text>
</comment>
<proteinExistence type="predicted"/>
<evidence type="ECO:0000256" key="1">
    <source>
        <dbReference type="SAM" id="Phobius"/>
    </source>
</evidence>
<keyword evidence="4" id="KW-1185">Reference proteome</keyword>
<protein>
    <submittedName>
        <fullName evidence="3">Pilus assembly protein</fullName>
    </submittedName>
</protein>
<feature type="domain" description="TadE-like" evidence="2">
    <location>
        <begin position="20"/>
        <end position="54"/>
    </location>
</feature>
<keyword evidence="1" id="KW-0472">Membrane</keyword>
<gene>
    <name evidence="3" type="ORF">OM960_21755</name>
</gene>
<dbReference type="Proteomes" id="UP001207582">
    <property type="component" value="Unassembled WGS sequence"/>
</dbReference>
<reference evidence="3 4" key="1">
    <citation type="submission" date="2022-10" db="EMBL/GenBank/DDBJ databases">
        <title>Defluviimonas sp. CAU 1641 isolated from mud.</title>
        <authorList>
            <person name="Kim W."/>
        </authorList>
    </citation>
    <scope>NUCLEOTIDE SEQUENCE [LARGE SCALE GENOMIC DNA]</scope>
    <source>
        <strain evidence="3 4">CAU 1641</strain>
    </source>
</reference>
<evidence type="ECO:0000313" key="3">
    <source>
        <dbReference type="EMBL" id="MCW3784161.1"/>
    </source>
</evidence>
<evidence type="ECO:0000313" key="4">
    <source>
        <dbReference type="Proteomes" id="UP001207582"/>
    </source>
</evidence>
<evidence type="ECO:0000259" key="2">
    <source>
        <dbReference type="Pfam" id="PF07811"/>
    </source>
</evidence>
<dbReference type="InterPro" id="IPR012495">
    <property type="entry name" value="TadE-like_dom"/>
</dbReference>
<sequence length="136" mass="14696">MSCHAKLSAFAARFVKRDDGAATVEAVIWLPFFFILFGFLADVSMVFHGQSKLLVIVQAANRNMSIGRLKDVSATQNFVLAETAKFTPNAKVLTTDVAGLITTTVSVPMADLDLFGVADIFGGGWMNVTAEHLKEI</sequence>
<accession>A0ABT3J8Z2</accession>